<dbReference type="GO" id="GO:0003677">
    <property type="term" value="F:DNA binding"/>
    <property type="evidence" value="ECO:0007669"/>
    <property type="project" value="InterPro"/>
</dbReference>
<dbReference type="RefSeq" id="WP_165299671.1">
    <property type="nucleotide sequence ID" value="NZ_JAAKZZ010000158.1"/>
</dbReference>
<proteinExistence type="predicted"/>
<feature type="domain" description="HTH cro/C1-type" evidence="1">
    <location>
        <begin position="20"/>
        <end position="78"/>
    </location>
</feature>
<evidence type="ECO:0000313" key="3">
    <source>
        <dbReference type="Proteomes" id="UP000477722"/>
    </source>
</evidence>
<dbReference type="EMBL" id="JAAKZZ010000158">
    <property type="protein sequence ID" value="NGO69993.1"/>
    <property type="molecule type" value="Genomic_DNA"/>
</dbReference>
<dbReference type="Pfam" id="PF19054">
    <property type="entry name" value="DUF5753"/>
    <property type="match status" value="1"/>
</dbReference>
<dbReference type="Proteomes" id="UP000477722">
    <property type="component" value="Unassembled WGS sequence"/>
</dbReference>
<dbReference type="InterPro" id="IPR010982">
    <property type="entry name" value="Lambda_DNA-bd_dom_sf"/>
</dbReference>
<sequence>MAERPRNSQQPLSRRYLGDQFKRWRIEAGLSREEIAETVNCSVDTVKAVEQGRRPLSPRAATMTDEMVGANGKLKAGLNYQEDNRFPERSHDYFGYETDARVLHWYEVALIPGLLQTEEYMRALISDRYPPLDEGTAEERVQARLKRQEILHRKPAVALHFVVYEAALRCPVGGPKVHRDQLLHLLDLMRERRISLQVLPFTSAISAALNGPMVLLEDQSHDHFALTEGQSLTQFTTDAEIVSELTVRYGRIRQEALSTEETSRFIERMVKEL</sequence>
<dbReference type="SMART" id="SM00530">
    <property type="entry name" value="HTH_XRE"/>
    <property type="match status" value="1"/>
</dbReference>
<gene>
    <name evidence="2" type="ORF">G5C65_16840</name>
</gene>
<dbReference type="Pfam" id="PF13560">
    <property type="entry name" value="HTH_31"/>
    <property type="match status" value="1"/>
</dbReference>
<evidence type="ECO:0000259" key="1">
    <source>
        <dbReference type="SMART" id="SM00530"/>
    </source>
</evidence>
<comment type="caution">
    <text evidence="2">The sequence shown here is derived from an EMBL/GenBank/DDBJ whole genome shotgun (WGS) entry which is preliminary data.</text>
</comment>
<reference evidence="2 3" key="1">
    <citation type="submission" date="2020-02" db="EMBL/GenBank/DDBJ databases">
        <title>Whole-genome analyses of novel actinobacteria.</title>
        <authorList>
            <person name="Sahin N."/>
            <person name="Tatar D."/>
        </authorList>
    </citation>
    <scope>NUCLEOTIDE SEQUENCE [LARGE SCALE GENOMIC DNA]</scope>
    <source>
        <strain evidence="2 3">SB3404</strain>
    </source>
</reference>
<protein>
    <submittedName>
        <fullName evidence="2">Helix-turn-helix domain-containing protein</fullName>
    </submittedName>
</protein>
<dbReference type="InterPro" id="IPR043917">
    <property type="entry name" value="DUF5753"/>
</dbReference>
<dbReference type="InterPro" id="IPR001387">
    <property type="entry name" value="Cro/C1-type_HTH"/>
</dbReference>
<dbReference type="SUPFAM" id="SSF47413">
    <property type="entry name" value="lambda repressor-like DNA-binding domains"/>
    <property type="match status" value="1"/>
</dbReference>
<dbReference type="CDD" id="cd00093">
    <property type="entry name" value="HTH_XRE"/>
    <property type="match status" value="1"/>
</dbReference>
<dbReference type="Gene3D" id="1.10.260.40">
    <property type="entry name" value="lambda repressor-like DNA-binding domains"/>
    <property type="match status" value="1"/>
</dbReference>
<keyword evidence="3" id="KW-1185">Reference proteome</keyword>
<name>A0A6G4WYB4_9ACTN</name>
<dbReference type="AlphaFoldDB" id="A0A6G4WYB4"/>
<organism evidence="2 3">
    <name type="scientific">Streptomyces boncukensis</name>
    <dbReference type="NCBI Taxonomy" id="2711219"/>
    <lineage>
        <taxon>Bacteria</taxon>
        <taxon>Bacillati</taxon>
        <taxon>Actinomycetota</taxon>
        <taxon>Actinomycetes</taxon>
        <taxon>Kitasatosporales</taxon>
        <taxon>Streptomycetaceae</taxon>
        <taxon>Streptomyces</taxon>
    </lineage>
</organism>
<evidence type="ECO:0000313" key="2">
    <source>
        <dbReference type="EMBL" id="NGO69993.1"/>
    </source>
</evidence>
<accession>A0A6G4WYB4</accession>